<feature type="transmembrane region" description="Helical" evidence="1">
    <location>
        <begin position="266"/>
        <end position="287"/>
    </location>
</feature>
<dbReference type="GO" id="GO:0009103">
    <property type="term" value="P:lipopolysaccharide biosynthetic process"/>
    <property type="evidence" value="ECO:0007669"/>
    <property type="project" value="TreeGrafter"/>
</dbReference>
<dbReference type="PANTHER" id="PTHR23028:SF53">
    <property type="entry name" value="ACYL_TRANSF_3 DOMAIN-CONTAINING PROTEIN"/>
    <property type="match status" value="1"/>
</dbReference>
<organism evidence="3 4">
    <name type="scientific">Aquabacterium lacunae</name>
    <dbReference type="NCBI Taxonomy" id="2528630"/>
    <lineage>
        <taxon>Bacteria</taxon>
        <taxon>Pseudomonadati</taxon>
        <taxon>Pseudomonadota</taxon>
        <taxon>Betaproteobacteria</taxon>
        <taxon>Burkholderiales</taxon>
        <taxon>Aquabacterium</taxon>
    </lineage>
</organism>
<dbReference type="OrthoDB" id="9814807at2"/>
<dbReference type="EMBL" id="SIXI01000002">
    <property type="protein sequence ID" value="TBO32911.1"/>
    <property type="molecule type" value="Genomic_DNA"/>
</dbReference>
<keyword evidence="3" id="KW-0808">Transferase</keyword>
<feature type="transmembrane region" description="Helical" evidence="1">
    <location>
        <begin position="91"/>
        <end position="109"/>
    </location>
</feature>
<feature type="domain" description="Acyltransferase 3" evidence="2">
    <location>
        <begin position="15"/>
        <end position="336"/>
    </location>
</feature>
<feature type="transmembrane region" description="Helical" evidence="1">
    <location>
        <begin position="51"/>
        <end position="71"/>
    </location>
</feature>
<evidence type="ECO:0000313" key="3">
    <source>
        <dbReference type="EMBL" id="TBO32911.1"/>
    </source>
</evidence>
<dbReference type="GO" id="GO:0016020">
    <property type="term" value="C:membrane"/>
    <property type="evidence" value="ECO:0007669"/>
    <property type="project" value="TreeGrafter"/>
</dbReference>
<dbReference type="InterPro" id="IPR050879">
    <property type="entry name" value="Acyltransferase_3"/>
</dbReference>
<gene>
    <name evidence="3" type="ORF">EYS42_07030</name>
</gene>
<dbReference type="Pfam" id="PF01757">
    <property type="entry name" value="Acyl_transf_3"/>
    <property type="match status" value="1"/>
</dbReference>
<comment type="caution">
    <text evidence="3">The sequence shown here is derived from an EMBL/GenBank/DDBJ whole genome shotgun (WGS) entry which is preliminary data.</text>
</comment>
<proteinExistence type="predicted"/>
<feature type="transmembrane region" description="Helical" evidence="1">
    <location>
        <begin position="143"/>
        <end position="161"/>
    </location>
</feature>
<dbReference type="AlphaFoldDB" id="A0A4Q9H2S4"/>
<name>A0A4Q9H2S4_9BURK</name>
<evidence type="ECO:0000313" key="4">
    <source>
        <dbReference type="Proteomes" id="UP000292120"/>
    </source>
</evidence>
<dbReference type="InterPro" id="IPR002656">
    <property type="entry name" value="Acyl_transf_3_dom"/>
</dbReference>
<feature type="transmembrane region" description="Helical" evidence="1">
    <location>
        <begin position="234"/>
        <end position="254"/>
    </location>
</feature>
<feature type="transmembrane region" description="Helical" evidence="1">
    <location>
        <begin position="173"/>
        <end position="191"/>
    </location>
</feature>
<keyword evidence="1" id="KW-1133">Transmembrane helix</keyword>
<keyword evidence="1" id="KW-0472">Membrane</keyword>
<dbReference type="PANTHER" id="PTHR23028">
    <property type="entry name" value="ACETYLTRANSFERASE"/>
    <property type="match status" value="1"/>
</dbReference>
<protein>
    <submittedName>
        <fullName evidence="3">Acyltransferase</fullName>
    </submittedName>
</protein>
<dbReference type="Proteomes" id="UP000292120">
    <property type="component" value="Unassembled WGS sequence"/>
</dbReference>
<dbReference type="RefSeq" id="WP_130967138.1">
    <property type="nucleotide sequence ID" value="NZ_SIXI01000002.1"/>
</dbReference>
<feature type="transmembrane region" description="Helical" evidence="1">
    <location>
        <begin position="203"/>
        <end position="222"/>
    </location>
</feature>
<evidence type="ECO:0000256" key="1">
    <source>
        <dbReference type="SAM" id="Phobius"/>
    </source>
</evidence>
<sequence length="354" mass="39316">MSHSPAPASLPWKHLDAWRGIAALTVLLHHGSQQFELFSAHSAGARVLEGAGRWAVGLFFILSGLCIHWRLASSHEPLNRATFLARRFLRIYPSLLICLLCFFLLQGRLDGNLLAPGSWRDLGMHLLLLSSFDVPSRVAINNVVWSVVVECHFYLLYAWLWPWFKDSAQLCRTLMLAMGLGALTYGISAWAPPGDSRTLIQHTFAATWWTWCLGAWLAHVLAHRPAWTQRLPKSRIGAWLGIGLLCASLTLPLLPGSWGLQAQRFVMPWMHTAGLLLLLLGATRLNVPGALERLGAWSYSLYLWHPLGIAMAATALLDKPWLALGVSVLAALSMAALGYRWIEAPGMRRARKLA</sequence>
<reference evidence="3 4" key="1">
    <citation type="submission" date="2019-02" db="EMBL/GenBank/DDBJ databases">
        <title>Aquabacterium sp. strain KMB7.</title>
        <authorList>
            <person name="Chen W.-M."/>
        </authorList>
    </citation>
    <scope>NUCLEOTIDE SEQUENCE [LARGE SCALE GENOMIC DNA]</scope>
    <source>
        <strain evidence="3 4">KMB7</strain>
    </source>
</reference>
<keyword evidence="3" id="KW-0012">Acyltransferase</keyword>
<evidence type="ECO:0000259" key="2">
    <source>
        <dbReference type="Pfam" id="PF01757"/>
    </source>
</evidence>
<keyword evidence="1" id="KW-0812">Transmembrane</keyword>
<feature type="transmembrane region" description="Helical" evidence="1">
    <location>
        <begin position="323"/>
        <end position="342"/>
    </location>
</feature>
<feature type="transmembrane region" description="Helical" evidence="1">
    <location>
        <begin position="299"/>
        <end position="317"/>
    </location>
</feature>
<dbReference type="GO" id="GO:0016747">
    <property type="term" value="F:acyltransferase activity, transferring groups other than amino-acyl groups"/>
    <property type="evidence" value="ECO:0007669"/>
    <property type="project" value="InterPro"/>
</dbReference>
<accession>A0A4Q9H2S4</accession>
<keyword evidence="4" id="KW-1185">Reference proteome</keyword>